<dbReference type="SUPFAM" id="SSF54060">
    <property type="entry name" value="His-Me finger endonucleases"/>
    <property type="match status" value="1"/>
</dbReference>
<sequence>MEEMWKPINGYENYSISNLGNVKGTRGKLLKQALRNGYMRIYPSKNGVQKNLYIHRLVAEHFLEPVDGKEFVNHIDGCKTNNEVSNLEWVTKSENAFHAVTTGLYVPPNGLTPQFIKEYNL</sequence>
<accession>K4F7W4</accession>
<dbReference type="Proteomes" id="UP000000456">
    <property type="component" value="Segment"/>
</dbReference>
<reference evidence="3 4" key="1">
    <citation type="submission" date="2011-10" db="EMBL/GenBank/DDBJ databases">
        <authorList>
            <person name="Burke D."/>
        </authorList>
    </citation>
    <scope>NUCLEOTIDE SEQUENCE [LARGE SCALE GENOMIC DNA]</scope>
    <source>
        <strain evidence="3">VB_CsaP_GAP-52</strain>
    </source>
</reference>
<name>K4F7W4_9CAUD</name>
<evidence type="ECO:0000313" key="3">
    <source>
        <dbReference type="EMBL" id="AFC22037.1"/>
    </source>
</evidence>
<dbReference type="Gene3D" id="3.90.75.20">
    <property type="match status" value="1"/>
</dbReference>
<keyword evidence="3" id="KW-0540">Nuclease</keyword>
<dbReference type="KEGG" id="vg:13994358"/>
<keyword evidence="4" id="KW-1185">Reference proteome</keyword>
<feature type="domain" description="NUMOD4" evidence="1">
    <location>
        <begin position="3"/>
        <end position="41"/>
    </location>
</feature>
<evidence type="ECO:0000259" key="1">
    <source>
        <dbReference type="Pfam" id="PF07463"/>
    </source>
</evidence>
<dbReference type="InterPro" id="IPR044925">
    <property type="entry name" value="His-Me_finger_sf"/>
</dbReference>
<evidence type="ECO:0000313" key="4">
    <source>
        <dbReference type="Proteomes" id="UP000000456"/>
    </source>
</evidence>
<dbReference type="OrthoDB" id="21336at10239"/>
<evidence type="ECO:0000259" key="2">
    <source>
        <dbReference type="Pfam" id="PF13392"/>
    </source>
</evidence>
<keyword evidence="3" id="KW-0255">Endonuclease</keyword>
<keyword evidence="3" id="KW-0378">Hydrolase</keyword>
<dbReference type="GO" id="GO:0004519">
    <property type="term" value="F:endonuclease activity"/>
    <property type="evidence" value="ECO:0007669"/>
    <property type="project" value="UniProtKB-KW"/>
</dbReference>
<dbReference type="InterPro" id="IPR003615">
    <property type="entry name" value="HNH_nuc"/>
</dbReference>
<dbReference type="RefSeq" id="YP_006987693.1">
    <property type="nucleotide sequence ID" value="NC_019402.1"/>
</dbReference>
<dbReference type="InterPro" id="IPR010902">
    <property type="entry name" value="NUMOD4"/>
</dbReference>
<protein>
    <submittedName>
        <fullName evidence="3">Putative HNH endonuclease</fullName>
    </submittedName>
</protein>
<dbReference type="EMBL" id="JN882286">
    <property type="protein sequence ID" value="AFC22037.1"/>
    <property type="molecule type" value="Genomic_DNA"/>
</dbReference>
<dbReference type="Pfam" id="PF07463">
    <property type="entry name" value="NUMOD4"/>
    <property type="match status" value="1"/>
</dbReference>
<proteinExistence type="predicted"/>
<feature type="domain" description="HNH nuclease" evidence="2">
    <location>
        <begin position="53"/>
        <end position="96"/>
    </location>
</feature>
<organism evidence="3 4">
    <name type="scientific">Cronobacter phage vB_CsaP_GAP52</name>
    <dbReference type="NCBI Taxonomy" id="1141137"/>
    <lineage>
        <taxon>Viruses</taxon>
        <taxon>Duplodnaviria</taxon>
        <taxon>Heunggongvirae</taxon>
        <taxon>Uroviricota</taxon>
        <taxon>Caudoviricetes</taxon>
        <taxon>Grimontviridae</taxon>
        <taxon>Crifsvirus</taxon>
        <taxon>Crifsvirus GAP52</taxon>
    </lineage>
</organism>
<dbReference type="GeneID" id="13994358"/>
<dbReference type="Pfam" id="PF13392">
    <property type="entry name" value="HNH_3"/>
    <property type="match status" value="1"/>
</dbReference>
<dbReference type="GO" id="GO:0016788">
    <property type="term" value="F:hydrolase activity, acting on ester bonds"/>
    <property type="evidence" value="ECO:0007669"/>
    <property type="project" value="InterPro"/>
</dbReference>
<gene>
    <name evidence="3" type="ORF">GAP52_044</name>
</gene>